<dbReference type="InterPro" id="IPR045509">
    <property type="entry name" value="HD_assoc_2"/>
</dbReference>
<evidence type="ECO:0000313" key="3">
    <source>
        <dbReference type="Proteomes" id="UP000033038"/>
    </source>
</evidence>
<dbReference type="HOGENOM" id="CLU_026821_3_0_2"/>
<dbReference type="KEGG" id="mbw:MSBRW_1788"/>
<dbReference type="PATRIC" id="fig|1434109.4.peg.2266"/>
<dbReference type="AlphaFoldDB" id="A0A0E3LLC7"/>
<dbReference type="PANTHER" id="PTHR11373:SF4">
    <property type="entry name" value="DEOXYNUCLEOSIDE TRIPHOSPHATE TRIPHOSPHOHYDROLASE SAMHD1"/>
    <property type="match status" value="1"/>
</dbReference>
<reference evidence="2 3" key="1">
    <citation type="submission" date="2014-07" db="EMBL/GenBank/DDBJ databases">
        <title>Methanogenic archaea and the global carbon cycle.</title>
        <authorList>
            <person name="Henriksen J.R."/>
            <person name="Luke J."/>
            <person name="Reinhart S."/>
            <person name="Benedict M.N."/>
            <person name="Youngblut N.D."/>
            <person name="Metcalf M.E."/>
            <person name="Whitaker R.J."/>
            <person name="Metcalf W.W."/>
        </authorList>
    </citation>
    <scope>NUCLEOTIDE SEQUENCE [LARGE SCALE GENOMIC DNA]</scope>
    <source>
        <strain evidence="2 3">Wiesmoor</strain>
    </source>
</reference>
<feature type="domain" description="HD" evidence="1">
    <location>
        <begin position="54"/>
        <end position="193"/>
    </location>
</feature>
<dbReference type="InterPro" id="IPR003607">
    <property type="entry name" value="HD/PDEase_dom"/>
</dbReference>
<gene>
    <name evidence="2" type="ORF">MSBRW_1788</name>
</gene>
<dbReference type="Proteomes" id="UP000033038">
    <property type="component" value="Chromosome"/>
</dbReference>
<dbReference type="Gene3D" id="1.10.3210.10">
    <property type="entry name" value="Hypothetical protein af1432"/>
    <property type="match status" value="1"/>
</dbReference>
<dbReference type="PROSITE" id="PS51831">
    <property type="entry name" value="HD"/>
    <property type="match status" value="1"/>
</dbReference>
<dbReference type="GO" id="GO:0006203">
    <property type="term" value="P:dGTP catabolic process"/>
    <property type="evidence" value="ECO:0007669"/>
    <property type="project" value="TreeGrafter"/>
</dbReference>
<protein>
    <submittedName>
        <fullName evidence="2">Putative dNTP triphosphohydrolase, Archaeal subgroup</fullName>
    </submittedName>
</protein>
<dbReference type="Pfam" id="PF01966">
    <property type="entry name" value="HD"/>
    <property type="match status" value="1"/>
</dbReference>
<dbReference type="GeneID" id="24823280"/>
<dbReference type="Pfam" id="PF19276">
    <property type="entry name" value="HD_assoc_2"/>
    <property type="match status" value="1"/>
</dbReference>
<dbReference type="SUPFAM" id="SSF109604">
    <property type="entry name" value="HD-domain/PDEase-like"/>
    <property type="match status" value="1"/>
</dbReference>
<evidence type="ECO:0000259" key="1">
    <source>
        <dbReference type="PROSITE" id="PS51831"/>
    </source>
</evidence>
<evidence type="ECO:0000313" key="2">
    <source>
        <dbReference type="EMBL" id="AKB51041.1"/>
    </source>
</evidence>
<keyword evidence="2" id="KW-0378">Hydrolase</keyword>
<name>A0A0E3LLC7_METBA</name>
<dbReference type="InterPro" id="IPR050135">
    <property type="entry name" value="dGTPase-like"/>
</dbReference>
<proteinExistence type="predicted"/>
<dbReference type="GO" id="GO:0008832">
    <property type="term" value="F:dGTPase activity"/>
    <property type="evidence" value="ECO:0007669"/>
    <property type="project" value="TreeGrafter"/>
</dbReference>
<dbReference type="SMART" id="SM00471">
    <property type="entry name" value="HDc"/>
    <property type="match status" value="1"/>
</dbReference>
<dbReference type="EMBL" id="CP009526">
    <property type="protein sequence ID" value="AKB51041.1"/>
    <property type="molecule type" value="Genomic_DNA"/>
</dbReference>
<dbReference type="InterPro" id="IPR006674">
    <property type="entry name" value="HD_domain"/>
</dbReference>
<dbReference type="PANTHER" id="PTHR11373">
    <property type="entry name" value="DEOXYNUCLEOSIDE TRIPHOSPHATE TRIPHOSPHOHYDROLASE"/>
    <property type="match status" value="1"/>
</dbReference>
<sequence length="413" mass="48726">MSKYIHELRDPIYNFIHYNTEERKAINSKPIQRLRYIHQLALTYLVYPGATHKRFEHSLGVMELASRVYDIVTDPNNILDDSIRNIVPKSAFELQYWRRALRMAALFHDTGHLPFSHAAERELLPDDWNHEKITAEIIRSEEMIQIWNDLKIQTEDVVKLAVGPRYYKNYNFTYWEAILSEIIVSDALGVDRMDYLLRDSHHTGVAYGKFDHYRLIETMRILPKYYNYGSKEPALGIENGGLHAVEAMLLARYFMYTQLYFHPVRRIYDIHLRDFLKTWLQNEVFPIEVENHLQVTDNEVFVGLFNVARDQNHKGHEYAKRIVNRNHFRLLYDRKQEDISKNLEAQKAIYNDLKKKFGENNVIYDTEKQRGGDSNFPVYLNNRRIVSALSISDVLPKIPIAAIDSIYINPNCL</sequence>
<dbReference type="RefSeq" id="WP_011307884.1">
    <property type="nucleotide sequence ID" value="NZ_CP009526.1"/>
</dbReference>
<accession>A0A0E3LLC7</accession>
<organism evidence="2 3">
    <name type="scientific">Methanosarcina barkeri str. Wiesmoor</name>
    <dbReference type="NCBI Taxonomy" id="1434109"/>
    <lineage>
        <taxon>Archaea</taxon>
        <taxon>Methanobacteriati</taxon>
        <taxon>Methanobacteriota</taxon>
        <taxon>Stenosarchaea group</taxon>
        <taxon>Methanomicrobia</taxon>
        <taxon>Methanosarcinales</taxon>
        <taxon>Methanosarcinaceae</taxon>
        <taxon>Methanosarcina</taxon>
    </lineage>
</organism>
<dbReference type="CDD" id="cd00077">
    <property type="entry name" value="HDc"/>
    <property type="match status" value="1"/>
</dbReference>